<name>A0ACA9QQJ8_9GLOM</name>
<sequence>QPLDKTFSNPITRSNSPVSESRNTTDNENSNPPTSKKTK</sequence>
<protein>
    <submittedName>
        <fullName evidence="1">17497_t:CDS:1</fullName>
    </submittedName>
</protein>
<gene>
    <name evidence="1" type="ORF">RPERSI_LOCUS15389</name>
</gene>
<evidence type="ECO:0000313" key="2">
    <source>
        <dbReference type="Proteomes" id="UP000789920"/>
    </source>
</evidence>
<proteinExistence type="predicted"/>
<feature type="non-terminal residue" evidence="1">
    <location>
        <position position="1"/>
    </location>
</feature>
<dbReference type="EMBL" id="CAJVQC010036911">
    <property type="protein sequence ID" value="CAG8762433.1"/>
    <property type="molecule type" value="Genomic_DNA"/>
</dbReference>
<organism evidence="1 2">
    <name type="scientific">Racocetra persica</name>
    <dbReference type="NCBI Taxonomy" id="160502"/>
    <lineage>
        <taxon>Eukaryota</taxon>
        <taxon>Fungi</taxon>
        <taxon>Fungi incertae sedis</taxon>
        <taxon>Mucoromycota</taxon>
        <taxon>Glomeromycotina</taxon>
        <taxon>Glomeromycetes</taxon>
        <taxon>Diversisporales</taxon>
        <taxon>Gigasporaceae</taxon>
        <taxon>Racocetra</taxon>
    </lineage>
</organism>
<keyword evidence="2" id="KW-1185">Reference proteome</keyword>
<evidence type="ECO:0000313" key="1">
    <source>
        <dbReference type="EMBL" id="CAG8762433.1"/>
    </source>
</evidence>
<accession>A0ACA9QQJ8</accession>
<dbReference type="Proteomes" id="UP000789920">
    <property type="component" value="Unassembled WGS sequence"/>
</dbReference>
<reference evidence="1" key="1">
    <citation type="submission" date="2021-06" db="EMBL/GenBank/DDBJ databases">
        <authorList>
            <person name="Kallberg Y."/>
            <person name="Tangrot J."/>
            <person name="Rosling A."/>
        </authorList>
    </citation>
    <scope>NUCLEOTIDE SEQUENCE</scope>
    <source>
        <strain evidence="1">MA461A</strain>
    </source>
</reference>
<comment type="caution">
    <text evidence="1">The sequence shown here is derived from an EMBL/GenBank/DDBJ whole genome shotgun (WGS) entry which is preliminary data.</text>
</comment>